<dbReference type="PANTHER" id="PTHR30290:SF9">
    <property type="entry name" value="OLIGOPEPTIDE-BINDING PROTEIN APPA"/>
    <property type="match status" value="1"/>
</dbReference>
<proteinExistence type="inferred from homology"/>
<evidence type="ECO:0000256" key="1">
    <source>
        <dbReference type="ARBA" id="ARBA00004193"/>
    </source>
</evidence>
<keyword evidence="3" id="KW-0813">Transport</keyword>
<gene>
    <name evidence="8" type="ORF">IAB67_06040</name>
</gene>
<dbReference type="CDD" id="cd00995">
    <property type="entry name" value="PBP2_NikA_DppA_OppA_like"/>
    <property type="match status" value="1"/>
</dbReference>
<dbReference type="Gene3D" id="3.40.190.10">
    <property type="entry name" value="Periplasmic binding protein-like II"/>
    <property type="match status" value="1"/>
</dbReference>
<feature type="region of interest" description="Disordered" evidence="5">
    <location>
        <begin position="26"/>
        <end position="55"/>
    </location>
</feature>
<dbReference type="SUPFAM" id="SSF53850">
    <property type="entry name" value="Periplasmic binding protein-like II"/>
    <property type="match status" value="1"/>
</dbReference>
<dbReference type="InterPro" id="IPR039424">
    <property type="entry name" value="SBP_5"/>
</dbReference>
<evidence type="ECO:0000256" key="6">
    <source>
        <dbReference type="SAM" id="SignalP"/>
    </source>
</evidence>
<dbReference type="PROSITE" id="PS01040">
    <property type="entry name" value="SBP_BACTERIAL_5"/>
    <property type="match status" value="1"/>
</dbReference>
<reference evidence="8" key="2">
    <citation type="journal article" date="2021" name="PeerJ">
        <title>Extensive microbial diversity within the chicken gut microbiome revealed by metagenomics and culture.</title>
        <authorList>
            <person name="Gilroy R."/>
            <person name="Ravi A."/>
            <person name="Getino M."/>
            <person name="Pursley I."/>
            <person name="Horton D.L."/>
            <person name="Alikhan N.F."/>
            <person name="Baker D."/>
            <person name="Gharbi K."/>
            <person name="Hall N."/>
            <person name="Watson M."/>
            <person name="Adriaenssens E.M."/>
            <person name="Foster-Nyarko E."/>
            <person name="Jarju S."/>
            <person name="Secka A."/>
            <person name="Antonio M."/>
            <person name="Oren A."/>
            <person name="Chaudhuri R.R."/>
            <person name="La Ragione R."/>
            <person name="Hildebrand F."/>
            <person name="Pallen M.J."/>
        </authorList>
    </citation>
    <scope>NUCLEOTIDE SEQUENCE</scope>
    <source>
        <strain evidence="8">CHK191-8634</strain>
    </source>
</reference>
<keyword evidence="4 6" id="KW-0732">Signal</keyword>
<dbReference type="PANTHER" id="PTHR30290">
    <property type="entry name" value="PERIPLASMIC BINDING COMPONENT OF ABC TRANSPORTER"/>
    <property type="match status" value="1"/>
</dbReference>
<dbReference type="Proteomes" id="UP000824073">
    <property type="component" value="Unassembled WGS sequence"/>
</dbReference>
<feature type="signal peptide" evidence="6">
    <location>
        <begin position="1"/>
        <end position="23"/>
    </location>
</feature>
<comment type="caution">
    <text evidence="8">The sequence shown here is derived from an EMBL/GenBank/DDBJ whole genome shotgun (WGS) entry which is preliminary data.</text>
</comment>
<evidence type="ECO:0000313" key="9">
    <source>
        <dbReference type="Proteomes" id="UP000824073"/>
    </source>
</evidence>
<reference evidence="8" key="1">
    <citation type="submission" date="2020-10" db="EMBL/GenBank/DDBJ databases">
        <authorList>
            <person name="Gilroy R."/>
        </authorList>
    </citation>
    <scope>NUCLEOTIDE SEQUENCE</scope>
    <source>
        <strain evidence="8">CHK191-8634</strain>
    </source>
</reference>
<evidence type="ECO:0000256" key="4">
    <source>
        <dbReference type="ARBA" id="ARBA00022729"/>
    </source>
</evidence>
<feature type="non-terminal residue" evidence="8">
    <location>
        <position position="264"/>
    </location>
</feature>
<dbReference type="AlphaFoldDB" id="A0A9D1LLR0"/>
<dbReference type="GO" id="GO:0005886">
    <property type="term" value="C:plasma membrane"/>
    <property type="evidence" value="ECO:0007669"/>
    <property type="project" value="UniProtKB-SubCell"/>
</dbReference>
<organism evidence="8 9">
    <name type="scientific">Candidatus Ventrousia excrementavium</name>
    <dbReference type="NCBI Taxonomy" id="2840961"/>
    <lineage>
        <taxon>Bacteria</taxon>
        <taxon>Bacillati</taxon>
        <taxon>Bacillota</taxon>
        <taxon>Clostridia</taxon>
        <taxon>Eubacteriales</taxon>
        <taxon>Clostridiaceae</taxon>
        <taxon>Clostridiaceae incertae sedis</taxon>
        <taxon>Candidatus Ventrousia</taxon>
    </lineage>
</organism>
<evidence type="ECO:0000259" key="7">
    <source>
        <dbReference type="Pfam" id="PF00496"/>
    </source>
</evidence>
<evidence type="ECO:0000313" key="8">
    <source>
        <dbReference type="EMBL" id="HIU43842.1"/>
    </source>
</evidence>
<dbReference type="InterPro" id="IPR023765">
    <property type="entry name" value="SBP_5_CS"/>
</dbReference>
<feature type="chain" id="PRO_5039557382" evidence="6">
    <location>
        <begin position="24"/>
        <end position="264"/>
    </location>
</feature>
<evidence type="ECO:0000256" key="2">
    <source>
        <dbReference type="ARBA" id="ARBA00005695"/>
    </source>
</evidence>
<feature type="domain" description="Solute-binding protein family 5" evidence="7">
    <location>
        <begin position="98"/>
        <end position="264"/>
    </location>
</feature>
<accession>A0A9D1LLR0</accession>
<dbReference type="InterPro" id="IPR000914">
    <property type="entry name" value="SBP_5_dom"/>
</dbReference>
<protein>
    <submittedName>
        <fullName evidence="8">ABC transporter substrate-binding protein</fullName>
    </submittedName>
</protein>
<dbReference type="GO" id="GO:0015833">
    <property type="term" value="P:peptide transport"/>
    <property type="evidence" value="ECO:0007669"/>
    <property type="project" value="TreeGrafter"/>
</dbReference>
<dbReference type="GO" id="GO:1904680">
    <property type="term" value="F:peptide transmembrane transporter activity"/>
    <property type="evidence" value="ECO:0007669"/>
    <property type="project" value="TreeGrafter"/>
</dbReference>
<comment type="subcellular location">
    <subcellularLocation>
        <location evidence="1">Cell membrane</location>
        <topology evidence="1">Lipid-anchor</topology>
    </subcellularLocation>
</comment>
<dbReference type="Pfam" id="PF00496">
    <property type="entry name" value="SBP_bac_5"/>
    <property type="match status" value="1"/>
</dbReference>
<evidence type="ECO:0000256" key="5">
    <source>
        <dbReference type="SAM" id="MobiDB-lite"/>
    </source>
</evidence>
<dbReference type="PROSITE" id="PS51257">
    <property type="entry name" value="PROKAR_LIPOPROTEIN"/>
    <property type="match status" value="1"/>
</dbReference>
<evidence type="ECO:0000256" key="3">
    <source>
        <dbReference type="ARBA" id="ARBA00022448"/>
    </source>
</evidence>
<dbReference type="EMBL" id="DVMR01000048">
    <property type="protein sequence ID" value="HIU43842.1"/>
    <property type="molecule type" value="Genomic_DNA"/>
</dbReference>
<comment type="similarity">
    <text evidence="2">Belongs to the bacterial solute-binding protein 5 family.</text>
</comment>
<name>A0A9D1LLR0_9CLOT</name>
<sequence length="264" mass="29003">MKRNLALLLAVAIMASLVLSACAPTGSGTPSDENTNTTTQDPAGDSGSQSTEKRDTVNLSIKANLQSIDGHGVRNLQDMLVRTQMYEGLYYLNESTLELEPRIAESYEVSDDGMTYTFTLREGVKFHNGDELKPSDVIFSYERCAAAPGWGSRTASFESAEEIDDHTVAIHLKYPDASFLANMTGVYIMSEKVVTEQGDEFGTKVALAGTGPYMITYLDNDVKWTLEAFPDYYRGEAAIKYINYTPIADFSAGLLAFESGELDW</sequence>
<feature type="compositionally biased region" description="Polar residues" evidence="5">
    <location>
        <begin position="26"/>
        <end position="50"/>
    </location>
</feature>